<protein>
    <submittedName>
        <fullName evidence="2">Uncharacterized protein</fullName>
    </submittedName>
</protein>
<organism evidence="2 3">
    <name type="scientific">Natrarchaeobius chitinivorans</name>
    <dbReference type="NCBI Taxonomy" id="1679083"/>
    <lineage>
        <taxon>Archaea</taxon>
        <taxon>Methanobacteriati</taxon>
        <taxon>Methanobacteriota</taxon>
        <taxon>Stenosarchaea group</taxon>
        <taxon>Halobacteria</taxon>
        <taxon>Halobacteriales</taxon>
        <taxon>Natrialbaceae</taxon>
        <taxon>Natrarchaeobius</taxon>
    </lineage>
</organism>
<reference evidence="2 3" key="1">
    <citation type="submission" date="2018-10" db="EMBL/GenBank/DDBJ databases">
        <title>Natrarchaeobius chitinivorans gen. nov., sp. nov., and Natrarchaeobius haloalkaliphilus sp. nov., alkaliphilic, chitin-utilizing haloarchaea from hypersaline alkaline lakes.</title>
        <authorList>
            <person name="Sorokin D.Y."/>
            <person name="Elcheninov A.G."/>
            <person name="Kostrikina N.A."/>
            <person name="Bale N.J."/>
            <person name="Sinninghe Damste J.S."/>
            <person name="Khijniak T.V."/>
            <person name="Kublanov I.V."/>
            <person name="Toshchakov S.V."/>
        </authorList>
    </citation>
    <scope>NUCLEOTIDE SEQUENCE [LARGE SCALE GENOMIC DNA]</scope>
    <source>
        <strain evidence="2 3">AArcht7</strain>
    </source>
</reference>
<accession>A0A3N6M9R7</accession>
<gene>
    <name evidence="2" type="ORF">EA472_15060</name>
</gene>
<keyword evidence="3" id="KW-1185">Reference proteome</keyword>
<dbReference type="Proteomes" id="UP000281431">
    <property type="component" value="Unassembled WGS sequence"/>
</dbReference>
<evidence type="ECO:0000313" key="3">
    <source>
        <dbReference type="Proteomes" id="UP000281431"/>
    </source>
</evidence>
<dbReference type="EMBL" id="REFZ01000010">
    <property type="protein sequence ID" value="RQG99187.1"/>
    <property type="molecule type" value="Genomic_DNA"/>
</dbReference>
<keyword evidence="1" id="KW-0472">Membrane</keyword>
<keyword evidence="1" id="KW-0812">Transmembrane</keyword>
<proteinExistence type="predicted"/>
<sequence>MSYRDRFWNVVCTYRSVLVMVLAVLFVLALLNLFAFVQLDRSAETFPIVLLNFAILGSLLALTGITLWGCKRHLA</sequence>
<feature type="transmembrane region" description="Helical" evidence="1">
    <location>
        <begin position="48"/>
        <end position="70"/>
    </location>
</feature>
<dbReference type="AlphaFoldDB" id="A0A3N6M9R7"/>
<name>A0A3N6M9R7_NATCH</name>
<evidence type="ECO:0000313" key="2">
    <source>
        <dbReference type="EMBL" id="RQG99187.1"/>
    </source>
</evidence>
<keyword evidence="1" id="KW-1133">Transmembrane helix</keyword>
<evidence type="ECO:0000256" key="1">
    <source>
        <dbReference type="SAM" id="Phobius"/>
    </source>
</evidence>
<feature type="transmembrane region" description="Helical" evidence="1">
    <location>
        <begin position="12"/>
        <end position="36"/>
    </location>
</feature>
<comment type="caution">
    <text evidence="2">The sequence shown here is derived from an EMBL/GenBank/DDBJ whole genome shotgun (WGS) entry which is preliminary data.</text>
</comment>